<evidence type="ECO:0000259" key="6">
    <source>
        <dbReference type="Pfam" id="PF00962"/>
    </source>
</evidence>
<comment type="cofactor">
    <cofactor evidence="5">
        <name>Zn(2+)</name>
        <dbReference type="ChEBI" id="CHEBI:29105"/>
    </cofactor>
    <text evidence="5">Binds 1 zinc ion per subunit.</text>
</comment>
<feature type="active site" description="Proton donor" evidence="5">
    <location>
        <position position="208"/>
    </location>
</feature>
<organism evidence="7 8">
    <name type="scientific">Georgenia halophila</name>
    <dbReference type="NCBI Taxonomy" id="620889"/>
    <lineage>
        <taxon>Bacteria</taxon>
        <taxon>Bacillati</taxon>
        <taxon>Actinomycetota</taxon>
        <taxon>Actinomycetes</taxon>
        <taxon>Micrococcales</taxon>
        <taxon>Bogoriellaceae</taxon>
        <taxon>Georgenia</taxon>
    </lineage>
</organism>
<feature type="binding site" evidence="5">
    <location>
        <position position="25"/>
    </location>
    <ligand>
        <name>Zn(2+)</name>
        <dbReference type="ChEBI" id="CHEBI:29105"/>
        <note>catalytic</note>
    </ligand>
</feature>
<comment type="function">
    <text evidence="5">Catalyzes the hydrolytic deamination of adenine to hypoxanthine. Plays an important role in the purine salvage pathway and in nitrogen catabolism.</text>
</comment>
<dbReference type="PANTHER" id="PTHR43114">
    <property type="entry name" value="ADENINE DEAMINASE"/>
    <property type="match status" value="1"/>
</dbReference>
<evidence type="ECO:0000256" key="3">
    <source>
        <dbReference type="ARBA" id="ARBA00022833"/>
    </source>
</evidence>
<dbReference type="Proteomes" id="UP001500622">
    <property type="component" value="Unassembled WGS sequence"/>
</dbReference>
<keyword evidence="4 5" id="KW-0546">Nucleotide metabolism</keyword>
<feature type="binding site" evidence="5">
    <location>
        <position position="27"/>
    </location>
    <ligand>
        <name>Zn(2+)</name>
        <dbReference type="ChEBI" id="CHEBI:29105"/>
        <note>catalytic</note>
    </ligand>
</feature>
<dbReference type="EC" id="3.5.4.2" evidence="5"/>
<accession>A0ABP8LM34</accession>
<dbReference type="InterPro" id="IPR028892">
    <property type="entry name" value="ADE"/>
</dbReference>
<comment type="similarity">
    <text evidence="5">Belongs to the metallo-dependent hydrolases superfamily. Adenosine and AMP deaminases family. Adenine deaminase type 2 subfamily.</text>
</comment>
<keyword evidence="3 5" id="KW-0862">Zinc</keyword>
<dbReference type="SUPFAM" id="SSF51556">
    <property type="entry name" value="Metallo-dependent hydrolases"/>
    <property type="match status" value="1"/>
</dbReference>
<feature type="binding site" evidence="5">
    <location>
        <position position="286"/>
    </location>
    <ligand>
        <name>Zn(2+)</name>
        <dbReference type="ChEBI" id="CHEBI:29105"/>
        <note>catalytic</note>
    </ligand>
</feature>
<feature type="site" description="Important for catalytic activity" evidence="5">
    <location>
        <position position="229"/>
    </location>
</feature>
<evidence type="ECO:0000313" key="8">
    <source>
        <dbReference type="Proteomes" id="UP001500622"/>
    </source>
</evidence>
<dbReference type="EMBL" id="BAABGN010000013">
    <property type="protein sequence ID" value="GAA4432335.1"/>
    <property type="molecule type" value="Genomic_DNA"/>
</dbReference>
<protein>
    <recommendedName>
        <fullName evidence="5">Adenine deaminase</fullName>
        <shortName evidence="5">ADE</shortName>
        <ecNumber evidence="5">3.5.4.2</ecNumber>
    </recommendedName>
    <alternativeName>
        <fullName evidence="5">Adenine aminohydrolase</fullName>
        <shortName evidence="5">AAH</shortName>
    </alternativeName>
</protein>
<evidence type="ECO:0000256" key="5">
    <source>
        <dbReference type="HAMAP-Rule" id="MF_01962"/>
    </source>
</evidence>
<proteinExistence type="inferred from homology"/>
<gene>
    <name evidence="7" type="ORF">GCM10023169_37980</name>
</gene>
<keyword evidence="1 5" id="KW-0479">Metal-binding</keyword>
<evidence type="ECO:0000313" key="7">
    <source>
        <dbReference type="EMBL" id="GAA4432335.1"/>
    </source>
</evidence>
<dbReference type="CDD" id="cd01320">
    <property type="entry name" value="ADA"/>
    <property type="match status" value="1"/>
</dbReference>
<feature type="domain" description="Adenosine deaminase" evidence="6">
    <location>
        <begin position="20"/>
        <end position="341"/>
    </location>
</feature>
<dbReference type="PANTHER" id="PTHR43114:SF6">
    <property type="entry name" value="ADENINE DEAMINASE"/>
    <property type="match status" value="1"/>
</dbReference>
<evidence type="ECO:0000256" key="4">
    <source>
        <dbReference type="ARBA" id="ARBA00023080"/>
    </source>
</evidence>
<evidence type="ECO:0000256" key="1">
    <source>
        <dbReference type="ARBA" id="ARBA00022723"/>
    </source>
</evidence>
<evidence type="ECO:0000256" key="2">
    <source>
        <dbReference type="ARBA" id="ARBA00022801"/>
    </source>
</evidence>
<dbReference type="HAMAP" id="MF_01962">
    <property type="entry name" value="Adenine_deaminase"/>
    <property type="match status" value="1"/>
</dbReference>
<feature type="binding site" evidence="5">
    <location>
        <position position="205"/>
    </location>
    <ligand>
        <name>Zn(2+)</name>
        <dbReference type="ChEBI" id="CHEBI:29105"/>
        <note>catalytic</note>
    </ligand>
</feature>
<dbReference type="Gene3D" id="3.20.20.140">
    <property type="entry name" value="Metal-dependent hydrolases"/>
    <property type="match status" value="1"/>
</dbReference>
<comment type="catalytic activity">
    <reaction evidence="5">
        <text>adenine + H2O + H(+) = hypoxanthine + NH4(+)</text>
        <dbReference type="Rhea" id="RHEA:23688"/>
        <dbReference type="ChEBI" id="CHEBI:15377"/>
        <dbReference type="ChEBI" id="CHEBI:15378"/>
        <dbReference type="ChEBI" id="CHEBI:16708"/>
        <dbReference type="ChEBI" id="CHEBI:17368"/>
        <dbReference type="ChEBI" id="CHEBI:28938"/>
        <dbReference type="EC" id="3.5.4.2"/>
    </reaction>
</comment>
<keyword evidence="8" id="KW-1185">Reference proteome</keyword>
<sequence length="349" mass="38127">MDARRPVSPRAAILDGMQMPVVELHLHLEGTLEPELVFSLAERNGVDLPYADVDDLRSRFAFADLQSFLELYNANMAVLRTGADFHEMTDAYLSRAAAAGVRHAEVFLDLQAHTGRGLRAAEVLDGVTSALAASREKHDLTSGLIVTVLRHLPGREALETVREVIDLGAPVLGIGMCSTELTAHAADFAPAFQLARAHGLRRTAHAGEEGPAQNVADVLDILRVERVDHGVRAMEDPDLVRRLVDERVPLTVCPVSNVRLKGVETLADHPLRRMLDAGLVVTINSDDPAYFGAYLDEVVDRTTEALDLGPHHLRALARNAVESAWVDDARRNELRAEVDAWRSSSGSLM</sequence>
<comment type="caution">
    <text evidence="7">The sequence shown here is derived from an EMBL/GenBank/DDBJ whole genome shotgun (WGS) entry which is preliminary data.</text>
</comment>
<dbReference type="Pfam" id="PF00962">
    <property type="entry name" value="A_deaminase"/>
    <property type="match status" value="1"/>
</dbReference>
<dbReference type="InterPro" id="IPR006330">
    <property type="entry name" value="Ado/ade_deaminase"/>
</dbReference>
<feature type="binding site" evidence="5">
    <location>
        <position position="287"/>
    </location>
    <ligand>
        <name>substrate</name>
    </ligand>
</feature>
<name>A0ABP8LM34_9MICO</name>
<dbReference type="NCBIfam" id="TIGR01430">
    <property type="entry name" value="aden_deam"/>
    <property type="match status" value="1"/>
</dbReference>
<dbReference type="InterPro" id="IPR032466">
    <property type="entry name" value="Metal_Hydrolase"/>
</dbReference>
<dbReference type="InterPro" id="IPR001365">
    <property type="entry name" value="A_deaminase_dom"/>
</dbReference>
<reference evidence="8" key="1">
    <citation type="journal article" date="2019" name="Int. J. Syst. Evol. Microbiol.">
        <title>The Global Catalogue of Microorganisms (GCM) 10K type strain sequencing project: providing services to taxonomists for standard genome sequencing and annotation.</title>
        <authorList>
            <consortium name="The Broad Institute Genomics Platform"/>
            <consortium name="The Broad Institute Genome Sequencing Center for Infectious Disease"/>
            <person name="Wu L."/>
            <person name="Ma J."/>
        </authorList>
    </citation>
    <scope>NUCLEOTIDE SEQUENCE [LARGE SCALE GENOMIC DNA]</scope>
    <source>
        <strain evidence="8">JCM 17810</strain>
    </source>
</reference>
<keyword evidence="2 5" id="KW-0378">Hydrolase</keyword>